<feature type="compositionally biased region" description="Low complexity" evidence="1">
    <location>
        <begin position="192"/>
        <end position="203"/>
    </location>
</feature>
<name>A0A378HXH7_9GAMM</name>
<gene>
    <name evidence="2" type="ORF">NCTC13315_00113</name>
</gene>
<evidence type="ECO:0000313" key="3">
    <source>
        <dbReference type="Proteomes" id="UP000254968"/>
    </source>
</evidence>
<proteinExistence type="predicted"/>
<dbReference type="Proteomes" id="UP000254968">
    <property type="component" value="Unassembled WGS sequence"/>
</dbReference>
<sequence length="211" mass="23241">MQNKIETCGNGGSKVKIEMCYSFSHENKALFIACSHTPTGVRSIVTNARAKGGLFSNRELNYNDHEGLKNWLEAHLIHITNRPEYEQVEFILVAADVNLASSGKRDLPLFLRDNSIKNCLTQGDNVVIKKILFSTSADVIELANQEYGTEGITYILTDGVRKAIEKTITDMAGISPSSDPRLFRRNSDAITAPSAEAASEDSPTLNYKDLS</sequence>
<dbReference type="AlphaFoldDB" id="A0A378HXH7"/>
<organism evidence="2 3">
    <name type="scientific">Legionella beliardensis</name>
    <dbReference type="NCBI Taxonomy" id="91822"/>
    <lineage>
        <taxon>Bacteria</taxon>
        <taxon>Pseudomonadati</taxon>
        <taxon>Pseudomonadota</taxon>
        <taxon>Gammaproteobacteria</taxon>
        <taxon>Legionellales</taxon>
        <taxon>Legionellaceae</taxon>
        <taxon>Legionella</taxon>
    </lineage>
</organism>
<evidence type="ECO:0000256" key="1">
    <source>
        <dbReference type="SAM" id="MobiDB-lite"/>
    </source>
</evidence>
<reference evidence="2 3" key="1">
    <citation type="submission" date="2018-06" db="EMBL/GenBank/DDBJ databases">
        <authorList>
            <consortium name="Pathogen Informatics"/>
            <person name="Doyle S."/>
        </authorList>
    </citation>
    <scope>NUCLEOTIDE SEQUENCE [LARGE SCALE GENOMIC DNA]</scope>
    <source>
        <strain evidence="2 3">NCTC13315</strain>
    </source>
</reference>
<dbReference type="RefSeq" id="WP_115301408.1">
    <property type="nucleotide sequence ID" value="NZ_CAAAHO010000003.1"/>
</dbReference>
<accession>A0A378HXH7</accession>
<feature type="region of interest" description="Disordered" evidence="1">
    <location>
        <begin position="192"/>
        <end position="211"/>
    </location>
</feature>
<keyword evidence="3" id="KW-1185">Reference proteome</keyword>
<dbReference type="EMBL" id="UGNV01000001">
    <property type="protein sequence ID" value="STX27607.1"/>
    <property type="molecule type" value="Genomic_DNA"/>
</dbReference>
<evidence type="ECO:0000313" key="2">
    <source>
        <dbReference type="EMBL" id="STX27607.1"/>
    </source>
</evidence>
<protein>
    <submittedName>
        <fullName evidence="2">Uncharacterized protein</fullName>
    </submittedName>
</protein>